<name>A0A074YU68_AURSE</name>
<evidence type="ECO:0000313" key="2">
    <source>
        <dbReference type="Proteomes" id="UP000030641"/>
    </source>
</evidence>
<accession>A0A074YU68</accession>
<dbReference type="RefSeq" id="XP_013338892.1">
    <property type="nucleotide sequence ID" value="XM_013483438.1"/>
</dbReference>
<evidence type="ECO:0000313" key="1">
    <source>
        <dbReference type="EMBL" id="KEQ90396.1"/>
    </source>
</evidence>
<organism evidence="1 2">
    <name type="scientific">Aureobasidium subglaciale (strain EXF-2481)</name>
    <name type="common">Aureobasidium pullulans var. subglaciale</name>
    <dbReference type="NCBI Taxonomy" id="1043005"/>
    <lineage>
        <taxon>Eukaryota</taxon>
        <taxon>Fungi</taxon>
        <taxon>Dikarya</taxon>
        <taxon>Ascomycota</taxon>
        <taxon>Pezizomycotina</taxon>
        <taxon>Dothideomycetes</taxon>
        <taxon>Dothideomycetidae</taxon>
        <taxon>Dothideales</taxon>
        <taxon>Saccotheciaceae</taxon>
        <taxon>Aureobasidium</taxon>
    </lineage>
</organism>
<keyword evidence="2" id="KW-1185">Reference proteome</keyword>
<proteinExistence type="predicted"/>
<reference evidence="1 2" key="1">
    <citation type="journal article" date="2014" name="BMC Genomics">
        <title>Genome sequencing of four Aureobasidium pullulans varieties: biotechnological potential, stress tolerance, and description of new species.</title>
        <authorList>
            <person name="Gostin Ar C."/>
            <person name="Ohm R.A."/>
            <person name="Kogej T."/>
            <person name="Sonjak S."/>
            <person name="Turk M."/>
            <person name="Zajc J."/>
            <person name="Zalar P."/>
            <person name="Grube M."/>
            <person name="Sun H."/>
            <person name="Han J."/>
            <person name="Sharma A."/>
            <person name="Chiniquy J."/>
            <person name="Ngan C.Y."/>
            <person name="Lipzen A."/>
            <person name="Barry K."/>
            <person name="Grigoriev I.V."/>
            <person name="Gunde-Cimerman N."/>
        </authorList>
    </citation>
    <scope>NUCLEOTIDE SEQUENCE [LARGE SCALE GENOMIC DNA]</scope>
    <source>
        <strain evidence="1 2">EXF-2481</strain>
    </source>
</reference>
<dbReference type="InParanoid" id="A0A074YU68"/>
<gene>
    <name evidence="1" type="ORF">AUEXF2481DRAFT_571469</name>
</gene>
<dbReference type="GeneID" id="25369149"/>
<sequence length="155" mass="17862">MEELRPVACSKHAGGMLVECNWIRYLQYTLLLKLEKRTLGDLHEVPSTRHKTTTHTVTSLRFSFFALLRPSRSSDLTIRDEEARGSVDGSSYLLHRHSKRTSRCKADLMRQHWLTGQIMLSNASTTFSQPALLLMCDKCRLFVWSRKTLDSFFPG</sequence>
<dbReference type="HOGENOM" id="CLU_1695139_0_0_1"/>
<protein>
    <submittedName>
        <fullName evidence="1">Uncharacterized protein</fullName>
    </submittedName>
</protein>
<dbReference type="AlphaFoldDB" id="A0A074YU68"/>
<dbReference type="Proteomes" id="UP000030641">
    <property type="component" value="Unassembled WGS sequence"/>
</dbReference>
<dbReference type="EMBL" id="KL584792">
    <property type="protein sequence ID" value="KEQ90396.1"/>
    <property type="molecule type" value="Genomic_DNA"/>
</dbReference>